<keyword evidence="1" id="KW-0645">Protease</keyword>
<gene>
    <name evidence="7" type="ORF">SCH01S_11_00440</name>
</gene>
<dbReference type="InterPro" id="IPR051929">
    <property type="entry name" value="VirAsm_ModProt"/>
</dbReference>
<proteinExistence type="predicted"/>
<accession>A0A0E9MLK2</accession>
<comment type="caution">
    <text evidence="7">The sequence shown here is derived from an EMBL/GenBank/DDBJ whole genome shotgun (WGS) entry which is preliminary data.</text>
</comment>
<evidence type="ECO:0000259" key="6">
    <source>
        <dbReference type="PROSITE" id="PS50249"/>
    </source>
</evidence>
<evidence type="ECO:0000313" key="8">
    <source>
        <dbReference type="Proteomes" id="UP000033202"/>
    </source>
</evidence>
<keyword evidence="2" id="KW-0479">Metal-binding</keyword>
<dbReference type="GO" id="GO:0008270">
    <property type="term" value="F:zinc ion binding"/>
    <property type="evidence" value="ECO:0007669"/>
    <property type="project" value="TreeGrafter"/>
</dbReference>
<dbReference type="PANTHER" id="PTHR34858">
    <property type="entry name" value="CYSO-CYSTEINE PEPTIDASE"/>
    <property type="match status" value="1"/>
</dbReference>
<organism evidence="7 8">
    <name type="scientific">Sphingomonas changbaiensis NBRC 104936</name>
    <dbReference type="NCBI Taxonomy" id="1219043"/>
    <lineage>
        <taxon>Bacteria</taxon>
        <taxon>Pseudomonadati</taxon>
        <taxon>Pseudomonadota</taxon>
        <taxon>Alphaproteobacteria</taxon>
        <taxon>Sphingomonadales</taxon>
        <taxon>Sphingomonadaceae</taxon>
        <taxon>Sphingomonas</taxon>
    </lineage>
</organism>
<sequence>MKTRISRTVLDAIRAHAAAEAPREACGLLFGTAGRVHAVMAAANVADDADRRFEIDPATLFAAIRAERSGGPKLVGYYHSHPGGSAEPSVADRAMAAADGKLWLIAAGEAVTVWRAGEGGFERV</sequence>
<dbReference type="GO" id="GO:0008235">
    <property type="term" value="F:metalloexopeptidase activity"/>
    <property type="evidence" value="ECO:0007669"/>
    <property type="project" value="TreeGrafter"/>
</dbReference>
<evidence type="ECO:0000256" key="5">
    <source>
        <dbReference type="ARBA" id="ARBA00023049"/>
    </source>
</evidence>
<feature type="non-terminal residue" evidence="7">
    <location>
        <position position="124"/>
    </location>
</feature>
<evidence type="ECO:0000256" key="3">
    <source>
        <dbReference type="ARBA" id="ARBA00022801"/>
    </source>
</evidence>
<evidence type="ECO:0000256" key="1">
    <source>
        <dbReference type="ARBA" id="ARBA00022670"/>
    </source>
</evidence>
<dbReference type="AlphaFoldDB" id="A0A0E9MLK2"/>
<dbReference type="STRING" id="1219043.SCH01S_11_00440"/>
<dbReference type="Proteomes" id="UP000033202">
    <property type="component" value="Unassembled WGS sequence"/>
</dbReference>
<evidence type="ECO:0000313" key="7">
    <source>
        <dbReference type="EMBL" id="GAO38306.1"/>
    </source>
</evidence>
<protein>
    <recommendedName>
        <fullName evidence="6">MPN domain-containing protein</fullName>
    </recommendedName>
</protein>
<dbReference type="CDD" id="cd08070">
    <property type="entry name" value="MPN_like"/>
    <property type="match status" value="1"/>
</dbReference>
<dbReference type="EMBL" id="BBWU01000011">
    <property type="protein sequence ID" value="GAO38306.1"/>
    <property type="molecule type" value="Genomic_DNA"/>
</dbReference>
<name>A0A0E9MLK2_9SPHN</name>
<evidence type="ECO:0000256" key="2">
    <source>
        <dbReference type="ARBA" id="ARBA00022723"/>
    </source>
</evidence>
<feature type="domain" description="MPN" evidence="6">
    <location>
        <begin position="3"/>
        <end position="124"/>
    </location>
</feature>
<dbReference type="InterPro" id="IPR000555">
    <property type="entry name" value="JAMM/MPN+_dom"/>
</dbReference>
<dbReference type="OrthoDB" id="9802958at2"/>
<evidence type="ECO:0000256" key="4">
    <source>
        <dbReference type="ARBA" id="ARBA00022833"/>
    </source>
</evidence>
<dbReference type="SMART" id="SM00232">
    <property type="entry name" value="JAB_MPN"/>
    <property type="match status" value="1"/>
</dbReference>
<keyword evidence="5" id="KW-0482">Metalloprotease</keyword>
<reference evidence="7 8" key="1">
    <citation type="submission" date="2015-04" db="EMBL/GenBank/DDBJ databases">
        <title>Whole genome shotgun sequence of Sphingomonas changbaiensis NBRC 104936.</title>
        <authorList>
            <person name="Katano-Makiyama Y."/>
            <person name="Hosoyama A."/>
            <person name="Hashimoto M."/>
            <person name="Noguchi M."/>
            <person name="Tsuchikane K."/>
            <person name="Ohji S."/>
            <person name="Yamazoe A."/>
            <person name="Ichikawa N."/>
            <person name="Kimura A."/>
            <person name="Fujita N."/>
        </authorList>
    </citation>
    <scope>NUCLEOTIDE SEQUENCE [LARGE SCALE GENOMIC DNA]</scope>
    <source>
        <strain evidence="7 8">NBRC 104936</strain>
    </source>
</reference>
<dbReference type="InterPro" id="IPR037518">
    <property type="entry name" value="MPN"/>
</dbReference>
<dbReference type="SUPFAM" id="SSF102712">
    <property type="entry name" value="JAB1/MPN domain"/>
    <property type="match status" value="1"/>
</dbReference>
<keyword evidence="4" id="KW-0862">Zinc</keyword>
<dbReference type="GO" id="GO:0006508">
    <property type="term" value="P:proteolysis"/>
    <property type="evidence" value="ECO:0007669"/>
    <property type="project" value="UniProtKB-KW"/>
</dbReference>
<dbReference type="InterPro" id="IPR028090">
    <property type="entry name" value="JAB_dom_prok"/>
</dbReference>
<dbReference type="Pfam" id="PF14464">
    <property type="entry name" value="Prok-JAB"/>
    <property type="match status" value="1"/>
</dbReference>
<keyword evidence="8" id="KW-1185">Reference proteome</keyword>
<keyword evidence="3" id="KW-0378">Hydrolase</keyword>
<dbReference type="RefSeq" id="WP_046347165.1">
    <property type="nucleotide sequence ID" value="NZ_BBWU01000011.1"/>
</dbReference>
<dbReference type="PANTHER" id="PTHR34858:SF1">
    <property type="entry name" value="CYSO-CYSTEINE PEPTIDASE"/>
    <property type="match status" value="1"/>
</dbReference>
<dbReference type="PROSITE" id="PS50249">
    <property type="entry name" value="MPN"/>
    <property type="match status" value="1"/>
</dbReference>
<dbReference type="Gene3D" id="3.40.140.10">
    <property type="entry name" value="Cytidine Deaminase, domain 2"/>
    <property type="match status" value="1"/>
</dbReference>